<proteinExistence type="inferred from homology"/>
<keyword evidence="6" id="KW-0067">ATP-binding</keyword>
<dbReference type="InterPro" id="IPR003593">
    <property type="entry name" value="AAA+_ATPase"/>
</dbReference>
<dbReference type="PANTHER" id="PTHR43297">
    <property type="entry name" value="OLIGOPEPTIDE TRANSPORT ATP-BINDING PROTEIN APPD"/>
    <property type="match status" value="1"/>
</dbReference>
<evidence type="ECO:0000259" key="10">
    <source>
        <dbReference type="PROSITE" id="PS50893"/>
    </source>
</evidence>
<dbReference type="HOGENOM" id="CLU_000604_1_23_6"/>
<evidence type="ECO:0000313" key="11">
    <source>
        <dbReference type="EMBL" id="ABC33519.1"/>
    </source>
</evidence>
<evidence type="ECO:0000256" key="5">
    <source>
        <dbReference type="ARBA" id="ARBA00022741"/>
    </source>
</evidence>
<dbReference type="InterPro" id="IPR013563">
    <property type="entry name" value="Oligopep_ABC_C"/>
</dbReference>
<name>Q2S755_HAHCH</name>
<evidence type="ECO:0000256" key="4">
    <source>
        <dbReference type="ARBA" id="ARBA00022475"/>
    </source>
</evidence>
<dbReference type="RefSeq" id="WP_011400569.1">
    <property type="nucleotide sequence ID" value="NC_007645.1"/>
</dbReference>
<dbReference type="PROSITE" id="PS50893">
    <property type="entry name" value="ABC_TRANSPORTER_2"/>
    <property type="match status" value="1"/>
</dbReference>
<dbReference type="GO" id="GO:0005886">
    <property type="term" value="C:plasma membrane"/>
    <property type="evidence" value="ECO:0007669"/>
    <property type="project" value="UniProtKB-SubCell"/>
</dbReference>
<dbReference type="SUPFAM" id="SSF52540">
    <property type="entry name" value="P-loop containing nucleoside triphosphate hydrolases"/>
    <property type="match status" value="1"/>
</dbReference>
<accession>Q2S755</accession>
<dbReference type="NCBIfam" id="TIGR01727">
    <property type="entry name" value="oligo_HPY"/>
    <property type="match status" value="1"/>
</dbReference>
<reference evidence="11 12" key="1">
    <citation type="journal article" date="2005" name="Nucleic Acids Res.">
        <title>Genomic blueprint of Hahella chejuensis, a marine microbe producing an algicidal agent.</title>
        <authorList>
            <person name="Jeong H."/>
            <person name="Yim J.H."/>
            <person name="Lee C."/>
            <person name="Choi S.-H."/>
            <person name="Park Y.K."/>
            <person name="Yoon S.H."/>
            <person name="Hur C.-G."/>
            <person name="Kang H.-Y."/>
            <person name="Kim D."/>
            <person name="Lee H.H."/>
            <person name="Park K.H."/>
            <person name="Park S.-H."/>
            <person name="Park H.-S."/>
            <person name="Lee H.K."/>
            <person name="Oh T.K."/>
            <person name="Kim J.F."/>
        </authorList>
    </citation>
    <scope>NUCLEOTIDE SEQUENCE [LARGE SCALE GENOMIC DNA]</scope>
    <source>
        <strain evidence="11 12">KCTC 2396</strain>
    </source>
</reference>
<dbReference type="GO" id="GO:0016887">
    <property type="term" value="F:ATP hydrolysis activity"/>
    <property type="evidence" value="ECO:0007669"/>
    <property type="project" value="InterPro"/>
</dbReference>
<comment type="subcellular location">
    <subcellularLocation>
        <location evidence="1">Cell inner membrane</location>
        <topology evidence="1">Peripheral membrane protein</topology>
    </subcellularLocation>
</comment>
<dbReference type="SMART" id="SM00382">
    <property type="entry name" value="AAA"/>
    <property type="match status" value="1"/>
</dbReference>
<keyword evidence="12" id="KW-1185">Reference proteome</keyword>
<comment type="similarity">
    <text evidence="2">Belongs to the ABC transporter superfamily.</text>
</comment>
<evidence type="ECO:0000256" key="2">
    <source>
        <dbReference type="ARBA" id="ARBA00005417"/>
    </source>
</evidence>
<dbReference type="Pfam" id="PF08352">
    <property type="entry name" value="oligo_HPY"/>
    <property type="match status" value="1"/>
</dbReference>
<dbReference type="CDD" id="cd03257">
    <property type="entry name" value="ABC_NikE_OppD_transporters"/>
    <property type="match status" value="1"/>
</dbReference>
<dbReference type="STRING" id="349521.HCH_06901"/>
<keyword evidence="7" id="KW-0472">Membrane</keyword>
<comment type="catalytic activity">
    <reaction evidence="9">
        <text>a dipeptide(out) + ATP + H2O = a dipeptide(in) + ADP + phosphate + H(+)</text>
        <dbReference type="Rhea" id="RHEA:23120"/>
        <dbReference type="ChEBI" id="CHEBI:15377"/>
        <dbReference type="ChEBI" id="CHEBI:15378"/>
        <dbReference type="ChEBI" id="CHEBI:30616"/>
        <dbReference type="ChEBI" id="CHEBI:43474"/>
        <dbReference type="ChEBI" id="CHEBI:90799"/>
        <dbReference type="ChEBI" id="CHEBI:456216"/>
        <dbReference type="EC" id="7.4.2.9"/>
    </reaction>
</comment>
<dbReference type="GO" id="GO:0055085">
    <property type="term" value="P:transmembrane transport"/>
    <property type="evidence" value="ECO:0007669"/>
    <property type="project" value="UniProtKB-ARBA"/>
</dbReference>
<gene>
    <name evidence="11" type="ordered locus">HCH_06901</name>
</gene>
<dbReference type="Gene3D" id="3.40.50.300">
    <property type="entry name" value="P-loop containing nucleotide triphosphate hydrolases"/>
    <property type="match status" value="1"/>
</dbReference>
<dbReference type="InterPro" id="IPR003439">
    <property type="entry name" value="ABC_transporter-like_ATP-bd"/>
</dbReference>
<dbReference type="EMBL" id="CP000155">
    <property type="protein sequence ID" value="ABC33519.1"/>
    <property type="molecule type" value="Genomic_DNA"/>
</dbReference>
<dbReference type="InterPro" id="IPR017871">
    <property type="entry name" value="ABC_transporter-like_CS"/>
</dbReference>
<sequence>MTDALLSIRNLCVDYLTDAGVARAVDDISFDIRAGEVFGLAGESGCGKSTTAFAIARLIRMPGFVSDGEVLFDGQDVLRMDARRLRAFRWAQTSVVLQSAMNALNPVIRVSEQVCDAIRAHQRFSQDQARARTRELFALVGIDPARLDDYPHQFSGGMRQRICIAMALALRPRLIIMDEPTTALDVVVQRDIIGKISALQREFGFSVLFISHDLGLMLEFCDRIGVMYAGKLVEAGTARQVGEQPAHPYTQALLRSFPSLNGPRRRLQGIPGAPPRLTETIAGCGFAPRCESSESACFTQAQSLAPVSEGRLVACARVSRPVIAAAQTLEAS</sequence>
<dbReference type="InterPro" id="IPR027417">
    <property type="entry name" value="P-loop_NTPase"/>
</dbReference>
<dbReference type="PROSITE" id="PS00211">
    <property type="entry name" value="ABC_TRANSPORTER_1"/>
    <property type="match status" value="1"/>
</dbReference>
<keyword evidence="3" id="KW-0813">Transport</keyword>
<dbReference type="GO" id="GO:0015833">
    <property type="term" value="P:peptide transport"/>
    <property type="evidence" value="ECO:0007669"/>
    <property type="project" value="InterPro"/>
</dbReference>
<organism evidence="11 12">
    <name type="scientific">Hahella chejuensis (strain KCTC 2396)</name>
    <dbReference type="NCBI Taxonomy" id="349521"/>
    <lineage>
        <taxon>Bacteria</taxon>
        <taxon>Pseudomonadati</taxon>
        <taxon>Pseudomonadota</taxon>
        <taxon>Gammaproteobacteria</taxon>
        <taxon>Oceanospirillales</taxon>
        <taxon>Hahellaceae</taxon>
        <taxon>Hahella</taxon>
    </lineage>
</organism>
<evidence type="ECO:0000313" key="12">
    <source>
        <dbReference type="Proteomes" id="UP000000238"/>
    </source>
</evidence>
<dbReference type="KEGG" id="hch:HCH_06901"/>
<dbReference type="AlphaFoldDB" id="Q2S755"/>
<evidence type="ECO:0000256" key="9">
    <source>
        <dbReference type="ARBA" id="ARBA00047356"/>
    </source>
</evidence>
<evidence type="ECO:0000256" key="3">
    <source>
        <dbReference type="ARBA" id="ARBA00022448"/>
    </source>
</evidence>
<dbReference type="PANTHER" id="PTHR43297:SF2">
    <property type="entry name" value="DIPEPTIDE TRANSPORT ATP-BINDING PROTEIN DPPD"/>
    <property type="match status" value="1"/>
</dbReference>
<evidence type="ECO:0000256" key="6">
    <source>
        <dbReference type="ARBA" id="ARBA00022840"/>
    </source>
</evidence>
<evidence type="ECO:0000256" key="8">
    <source>
        <dbReference type="ARBA" id="ARBA00038852"/>
    </source>
</evidence>
<dbReference type="OrthoDB" id="9784450at2"/>
<protein>
    <recommendedName>
        <fullName evidence="8">ABC-type dipeptide transporter</fullName>
        <ecNumber evidence="8">7.4.2.9</ecNumber>
    </recommendedName>
</protein>
<keyword evidence="5" id="KW-0547">Nucleotide-binding</keyword>
<keyword evidence="4" id="KW-1003">Cell membrane</keyword>
<dbReference type="FunFam" id="3.40.50.300:FF:000016">
    <property type="entry name" value="Oligopeptide ABC transporter ATP-binding component"/>
    <property type="match status" value="1"/>
</dbReference>
<evidence type="ECO:0000256" key="7">
    <source>
        <dbReference type="ARBA" id="ARBA00023136"/>
    </source>
</evidence>
<evidence type="ECO:0000256" key="1">
    <source>
        <dbReference type="ARBA" id="ARBA00004417"/>
    </source>
</evidence>
<dbReference type="InterPro" id="IPR050388">
    <property type="entry name" value="ABC_Ni/Peptide_Import"/>
</dbReference>
<feature type="domain" description="ABC transporter" evidence="10">
    <location>
        <begin position="8"/>
        <end position="254"/>
    </location>
</feature>
<dbReference type="EC" id="7.4.2.9" evidence="8"/>
<dbReference type="GO" id="GO:0005524">
    <property type="term" value="F:ATP binding"/>
    <property type="evidence" value="ECO:0007669"/>
    <property type="project" value="UniProtKB-KW"/>
</dbReference>
<dbReference type="Proteomes" id="UP000000238">
    <property type="component" value="Chromosome"/>
</dbReference>
<dbReference type="eggNOG" id="COG0444">
    <property type="taxonomic scope" value="Bacteria"/>
</dbReference>
<dbReference type="Pfam" id="PF00005">
    <property type="entry name" value="ABC_tran"/>
    <property type="match status" value="1"/>
</dbReference>